<reference evidence="23" key="1">
    <citation type="submission" date="2015-04" db="EMBL/GenBank/DDBJ databases">
        <title>Complete genome sequence of Microbacterium chocolatum SIT 101, a bacterium enantioselectively hydrolyzing mesomeric diesters.</title>
        <authorList>
            <person name="Li X."/>
            <person name="Xu Y."/>
        </authorList>
    </citation>
    <scope>NUCLEOTIDE SEQUENCE [LARGE SCALE GENOMIC DNA]</scope>
    <source>
        <strain evidence="23">SIT 101</strain>
    </source>
</reference>
<keyword evidence="12 21" id="KW-1133">Transmembrane helix</keyword>
<evidence type="ECO:0000256" key="11">
    <source>
        <dbReference type="ARBA" id="ARBA00022982"/>
    </source>
</evidence>
<gene>
    <name evidence="23" type="ORF">XI38_05395</name>
</gene>
<dbReference type="GO" id="GO:0046872">
    <property type="term" value="F:metal ion binding"/>
    <property type="evidence" value="ECO:0007669"/>
    <property type="project" value="UniProtKB-KW"/>
</dbReference>
<feature type="transmembrane region" description="Helical" evidence="21">
    <location>
        <begin position="92"/>
        <end position="112"/>
    </location>
</feature>
<dbReference type="GO" id="GO:0004497">
    <property type="term" value="F:monooxygenase activity"/>
    <property type="evidence" value="ECO:0007669"/>
    <property type="project" value="UniProtKB-ARBA"/>
</dbReference>
<dbReference type="OrthoDB" id="9802613at2"/>
<evidence type="ECO:0000256" key="6">
    <source>
        <dbReference type="ARBA" id="ARBA00022475"/>
    </source>
</evidence>
<dbReference type="Proteomes" id="UP000037737">
    <property type="component" value="Unassembled WGS sequence"/>
</dbReference>
<feature type="transmembrane region" description="Helical" evidence="21">
    <location>
        <begin position="59"/>
        <end position="77"/>
    </location>
</feature>
<evidence type="ECO:0000256" key="7">
    <source>
        <dbReference type="ARBA" id="ARBA00022660"/>
    </source>
</evidence>
<evidence type="ECO:0000256" key="10">
    <source>
        <dbReference type="ARBA" id="ARBA00022723"/>
    </source>
</evidence>
<comment type="cofactor">
    <cofactor evidence="20">
        <name>[2Fe-2S] cluster</name>
        <dbReference type="ChEBI" id="CHEBI:190135"/>
    </cofactor>
</comment>
<feature type="domain" description="Rieske" evidence="22">
    <location>
        <begin position="251"/>
        <end position="342"/>
    </location>
</feature>
<dbReference type="Pfam" id="PF19297">
    <property type="entry name" value="QcrA_N"/>
    <property type="match status" value="1"/>
</dbReference>
<dbReference type="InterPro" id="IPR005805">
    <property type="entry name" value="Rieske_Fe-S_prot_C"/>
</dbReference>
<dbReference type="GO" id="GO:0016705">
    <property type="term" value="F:oxidoreductase activity, acting on paired donors, with incorporation or reduction of molecular oxygen"/>
    <property type="evidence" value="ECO:0007669"/>
    <property type="project" value="UniProtKB-ARBA"/>
</dbReference>
<evidence type="ECO:0000256" key="16">
    <source>
        <dbReference type="ARBA" id="ARBA00023136"/>
    </source>
</evidence>
<dbReference type="GO" id="GO:0005886">
    <property type="term" value="C:plasma membrane"/>
    <property type="evidence" value="ECO:0007669"/>
    <property type="project" value="UniProtKB-SubCell"/>
</dbReference>
<keyword evidence="9" id="KW-0001">2Fe-2S</keyword>
<sequence>MAHEVDALEHERESWKPSSGLAVVVSDPVRNPELPPHRERMTDKDPAAMTRAVRTIYTLFYLSVAGSIWAIAAYMLFPIESGQIVDIRANNLFIGLGIALALLAIGIAAIHWSKAVMPDKEHVEDRHATRGRDETRAAAIEVFEVANEESGFGRRTMVRNSLIAALVASVAPAVVLFRGLAPFSTPTNPIAGDPVALLSHTMWEPGMRLAHDPTGEPIRAADVTIGSAVHVIPQPLAGLSHEDGYLEEKAKAIVLLMRLQPEDLIEPADRADWSYDGIVAYSKVCTHVGCPVALYEQLTHHLLCPCHQSQFDVTDQAKVIFGPAARPLPQLPITVDADGYLVARSDFTEPVGPSFWERH</sequence>
<evidence type="ECO:0000256" key="14">
    <source>
        <dbReference type="ARBA" id="ARBA00023004"/>
    </source>
</evidence>
<dbReference type="KEGG" id="mcw:A8L33_09300"/>
<keyword evidence="24" id="KW-1185">Reference proteome</keyword>
<evidence type="ECO:0000256" key="9">
    <source>
        <dbReference type="ARBA" id="ARBA00022714"/>
    </source>
</evidence>
<evidence type="ECO:0000256" key="5">
    <source>
        <dbReference type="ARBA" id="ARBA00022448"/>
    </source>
</evidence>
<keyword evidence="14" id="KW-0408">Iron</keyword>
<dbReference type="PANTHER" id="PTHR10134">
    <property type="entry name" value="CYTOCHROME B-C1 COMPLEX SUBUNIT RIESKE, MITOCHONDRIAL"/>
    <property type="match status" value="1"/>
</dbReference>
<name>A0A0M8MGZ8_9MICO</name>
<keyword evidence="7" id="KW-0679">Respiratory chain</keyword>
<evidence type="ECO:0000313" key="24">
    <source>
        <dbReference type="Proteomes" id="UP000037737"/>
    </source>
</evidence>
<dbReference type="SUPFAM" id="SSF50022">
    <property type="entry name" value="ISP domain"/>
    <property type="match status" value="1"/>
</dbReference>
<evidence type="ECO:0000256" key="18">
    <source>
        <dbReference type="ARBA" id="ARBA00029586"/>
    </source>
</evidence>
<evidence type="ECO:0000256" key="1">
    <source>
        <dbReference type="ARBA" id="ARBA00002494"/>
    </source>
</evidence>
<evidence type="ECO:0000259" key="22">
    <source>
        <dbReference type="PROSITE" id="PS51296"/>
    </source>
</evidence>
<evidence type="ECO:0000256" key="17">
    <source>
        <dbReference type="ARBA" id="ARBA00023157"/>
    </source>
</evidence>
<comment type="caution">
    <text evidence="23">The sequence shown here is derived from an EMBL/GenBank/DDBJ whole genome shotgun (WGS) entry which is preliminary data.</text>
</comment>
<dbReference type="InterPro" id="IPR017941">
    <property type="entry name" value="Rieske_2Fe-2S"/>
</dbReference>
<dbReference type="Pfam" id="PF00355">
    <property type="entry name" value="Rieske"/>
    <property type="match status" value="1"/>
</dbReference>
<keyword evidence="8 21" id="KW-0812">Transmembrane</keyword>
<keyword evidence="16 21" id="KW-0472">Membrane</keyword>
<dbReference type="PATRIC" id="fig|84292.3.peg.1110"/>
<dbReference type="GO" id="GO:0051537">
    <property type="term" value="F:2 iron, 2 sulfur cluster binding"/>
    <property type="evidence" value="ECO:0007669"/>
    <property type="project" value="UniProtKB-KW"/>
</dbReference>
<keyword evidence="13" id="KW-0560">Oxidoreductase</keyword>
<evidence type="ECO:0000256" key="8">
    <source>
        <dbReference type="ARBA" id="ARBA00022692"/>
    </source>
</evidence>
<dbReference type="PRINTS" id="PR00162">
    <property type="entry name" value="RIESKE"/>
</dbReference>
<comment type="function">
    <text evidence="1">Iron-sulfur subunit of the cytochrome bc1 complex, an essential component of the respiratory electron transport chain required for ATP synthesis. The bc1 complex catalyzes the oxidation of menaquinol and the reduction of cytochrome c in the respiratory chain. The bc1 complex operates through a Q-cycle mechanism that couples electron transfer to generation of the proton gradient that drives ATP synthesis.</text>
</comment>
<proteinExistence type="inferred from homology"/>
<accession>A0A0M8MGZ8</accession>
<keyword evidence="5" id="KW-0813">Transport</keyword>
<dbReference type="AlphaFoldDB" id="A0A0M8MGZ8"/>
<evidence type="ECO:0000256" key="4">
    <source>
        <dbReference type="ARBA" id="ARBA00015816"/>
    </source>
</evidence>
<dbReference type="InterPro" id="IPR036922">
    <property type="entry name" value="Rieske_2Fe-2S_sf"/>
</dbReference>
<dbReference type="Gene3D" id="2.102.10.10">
    <property type="entry name" value="Rieske [2Fe-2S] iron-sulphur domain"/>
    <property type="match status" value="1"/>
</dbReference>
<dbReference type="EMBL" id="LAVO01000005">
    <property type="protein sequence ID" value="KOS11298.1"/>
    <property type="molecule type" value="Genomic_DNA"/>
</dbReference>
<keyword evidence="17" id="KW-1015">Disulfide bond</keyword>
<keyword evidence="10" id="KW-0479">Metal-binding</keyword>
<organism evidence="23 24">
    <name type="scientific">Microbacterium aurantiacum</name>
    <dbReference type="NCBI Taxonomy" id="162393"/>
    <lineage>
        <taxon>Bacteria</taxon>
        <taxon>Bacillati</taxon>
        <taxon>Actinomycetota</taxon>
        <taxon>Actinomycetes</taxon>
        <taxon>Micrococcales</taxon>
        <taxon>Microbacteriaceae</taxon>
        <taxon>Microbacterium</taxon>
    </lineage>
</organism>
<evidence type="ECO:0000256" key="19">
    <source>
        <dbReference type="ARBA" id="ARBA00032409"/>
    </source>
</evidence>
<evidence type="ECO:0000256" key="21">
    <source>
        <dbReference type="SAM" id="Phobius"/>
    </source>
</evidence>
<evidence type="ECO:0000256" key="2">
    <source>
        <dbReference type="ARBA" id="ARBA00004651"/>
    </source>
</evidence>
<feature type="transmembrane region" description="Helical" evidence="21">
    <location>
        <begin position="162"/>
        <end position="181"/>
    </location>
</feature>
<evidence type="ECO:0000256" key="13">
    <source>
        <dbReference type="ARBA" id="ARBA00023002"/>
    </source>
</evidence>
<protein>
    <recommendedName>
        <fullName evidence="4">Cytochrome bc1 complex Rieske iron-sulfur subunit</fullName>
    </recommendedName>
    <alternativeName>
        <fullName evidence="18">Cytochrome bc1 reductase complex subunit QcrA</fullName>
    </alternativeName>
    <alternativeName>
        <fullName evidence="19">Rieske iron-sulfur protein</fullName>
    </alternativeName>
</protein>
<evidence type="ECO:0000256" key="12">
    <source>
        <dbReference type="ARBA" id="ARBA00022989"/>
    </source>
</evidence>
<evidence type="ECO:0000256" key="20">
    <source>
        <dbReference type="ARBA" id="ARBA00034078"/>
    </source>
</evidence>
<evidence type="ECO:0000256" key="15">
    <source>
        <dbReference type="ARBA" id="ARBA00023014"/>
    </source>
</evidence>
<keyword evidence="11" id="KW-0249">Electron transport</keyword>
<keyword evidence="15" id="KW-0411">Iron-sulfur</keyword>
<evidence type="ECO:0000313" key="23">
    <source>
        <dbReference type="EMBL" id="KOS11298.1"/>
    </source>
</evidence>
<evidence type="ECO:0000256" key="3">
    <source>
        <dbReference type="ARBA" id="ARBA00010651"/>
    </source>
</evidence>
<keyword evidence="6" id="KW-1003">Cell membrane</keyword>
<dbReference type="PROSITE" id="PS51296">
    <property type="entry name" value="RIESKE"/>
    <property type="match status" value="1"/>
</dbReference>
<dbReference type="CDD" id="cd03467">
    <property type="entry name" value="Rieske"/>
    <property type="match status" value="1"/>
</dbReference>
<dbReference type="InterPro" id="IPR014349">
    <property type="entry name" value="Rieske_Fe-S_prot"/>
</dbReference>
<dbReference type="InterPro" id="IPR045603">
    <property type="entry name" value="QcrA_N"/>
</dbReference>
<comment type="similarity">
    <text evidence="3">Belongs to the Rieske iron-sulfur protein family.</text>
</comment>
<comment type="subcellular location">
    <subcellularLocation>
        <location evidence="2">Cell membrane</location>
        <topology evidence="2">Multi-pass membrane protein</topology>
    </subcellularLocation>
</comment>